<name>A0AAC9JEP0_9ALTE</name>
<sequence length="362" mass="40463">MSQIVVSVVDIKDEDVKTLWDRFVGMYPETGHHHFSGYLKAIEEAFSHDLICLMASNKTTGEVKGVLPLVGIRSRIFGDSLTSIPFYNYGGPLYDTDATLKALVSYAKSLKNEGGYRTLQLRCVNADAGDLGLGVETHKACLVLELPDSPSKLGAGNAKKRAKLRSQCRLAERKAEELNCKIEQRFGTSNDLLNDFYSVFSQHMHSLGTPVYGKSFFESVMKHIDSVITVVYWDNKPVACGWLFVHGSRVSIPWASALKSTNPYSVNSYMYYNILSKCIEEGRKTFDFGRSTINAGTYKFKLQWGAEPVQCYWYNDTSDVSPGHSEVHAQQQEKFSLAVKCWKLLPLFVANLVGPPIIKNVP</sequence>
<evidence type="ECO:0000313" key="2">
    <source>
        <dbReference type="EMBL" id="APD92395.1"/>
    </source>
</evidence>
<proteinExistence type="predicted"/>
<feature type="domain" description="BioF2-like acetyltransferase" evidence="1">
    <location>
        <begin position="163"/>
        <end position="301"/>
    </location>
</feature>
<dbReference type="RefSeq" id="WP_071961009.1">
    <property type="nucleotide sequence ID" value="NZ_CP018025.1"/>
</dbReference>
<dbReference type="InterPro" id="IPR038740">
    <property type="entry name" value="BioF2-like_GNAT_dom"/>
</dbReference>
<protein>
    <recommendedName>
        <fullName evidence="1">BioF2-like acetyltransferase domain-containing protein</fullName>
    </recommendedName>
</protein>
<evidence type="ECO:0000259" key="1">
    <source>
        <dbReference type="Pfam" id="PF13480"/>
    </source>
</evidence>
<geneLocation type="plasmid" evidence="3">
    <name>pamcp48-600</name>
</geneLocation>
<dbReference type="Proteomes" id="UP000182101">
    <property type="component" value="Plasmid pAMCP48-600"/>
</dbReference>
<organism evidence="2 3">
    <name type="scientific">Alteromonas mediterranea</name>
    <dbReference type="NCBI Taxonomy" id="314275"/>
    <lineage>
        <taxon>Bacteria</taxon>
        <taxon>Pseudomonadati</taxon>
        <taxon>Pseudomonadota</taxon>
        <taxon>Gammaproteobacteria</taxon>
        <taxon>Alteromonadales</taxon>
        <taxon>Alteromonadaceae</taxon>
        <taxon>Alteromonas/Salinimonas group</taxon>
        <taxon>Alteromonas</taxon>
    </lineage>
</organism>
<dbReference type="Gene3D" id="3.40.630.30">
    <property type="match status" value="1"/>
</dbReference>
<dbReference type="InterPro" id="IPR016181">
    <property type="entry name" value="Acyl_CoA_acyltransferase"/>
</dbReference>
<reference evidence="2 3" key="1">
    <citation type="submission" date="2016-11" db="EMBL/GenBank/DDBJ databases">
        <title>Networking in microbes: conjugative elements and plasmids in the genus Alteromonas.</title>
        <authorList>
            <person name="Lopez-Perez M."/>
            <person name="Ramon-Marco N."/>
            <person name="Rodriguez-Valera F."/>
        </authorList>
    </citation>
    <scope>NUCLEOTIDE SEQUENCE [LARGE SCALE GENOMIC DNA]</scope>
    <source>
        <strain evidence="2 3">CP48</strain>
        <plasmid evidence="3">pamcp48-600</plasmid>
    </source>
</reference>
<dbReference type="InterPro" id="IPR050644">
    <property type="entry name" value="PG_Glycine_Bridge_Synth"/>
</dbReference>
<dbReference type="Pfam" id="PF13480">
    <property type="entry name" value="Acetyltransf_6"/>
    <property type="match status" value="1"/>
</dbReference>
<dbReference type="SUPFAM" id="SSF55729">
    <property type="entry name" value="Acyl-CoA N-acyltransferases (Nat)"/>
    <property type="match status" value="1"/>
</dbReference>
<dbReference type="AlphaFoldDB" id="A0AAC9JEP0"/>
<evidence type="ECO:0000313" key="3">
    <source>
        <dbReference type="Proteomes" id="UP000182101"/>
    </source>
</evidence>
<dbReference type="PANTHER" id="PTHR36174:SF1">
    <property type="entry name" value="LIPID II:GLYCINE GLYCYLTRANSFERASE"/>
    <property type="match status" value="1"/>
</dbReference>
<dbReference type="PANTHER" id="PTHR36174">
    <property type="entry name" value="LIPID II:GLYCINE GLYCYLTRANSFERASE"/>
    <property type="match status" value="1"/>
</dbReference>
<gene>
    <name evidence="2" type="ORF">BM524_21070</name>
</gene>
<accession>A0AAC9JEP0</accession>
<dbReference type="EMBL" id="CP018025">
    <property type="protein sequence ID" value="APD92395.1"/>
    <property type="molecule type" value="Genomic_DNA"/>
</dbReference>
<keyword evidence="2" id="KW-0614">Plasmid</keyword>